<dbReference type="GO" id="GO:0004630">
    <property type="term" value="F:phospholipase D activity"/>
    <property type="evidence" value="ECO:0007669"/>
    <property type="project" value="UniProtKB-EC"/>
</dbReference>
<dbReference type="PANTHER" id="PTHR18896:SF76">
    <property type="entry name" value="PHOSPHOLIPASE"/>
    <property type="match status" value="1"/>
</dbReference>
<dbReference type="GO" id="GO:0009395">
    <property type="term" value="P:phospholipid catabolic process"/>
    <property type="evidence" value="ECO:0007669"/>
    <property type="project" value="TreeGrafter"/>
</dbReference>
<dbReference type="AlphaFoldDB" id="A0A931J5E7"/>
<keyword evidence="8" id="KW-1185">Reference proteome</keyword>
<protein>
    <recommendedName>
        <fullName evidence="6">PLD phosphodiesterase domain-containing protein</fullName>
    </recommendedName>
</protein>
<evidence type="ECO:0000313" key="8">
    <source>
        <dbReference type="Proteomes" id="UP000613266"/>
    </source>
</evidence>
<sequence>MSTEVLDLRHNVAVATDTRADSTPQYWAVSRPYFAAPRHGNKAKFYVDGEALYKDVAAAIRSAQKFLLFVDWQMDFDVELVNRSNPNHPGRFSQLIAEQLDRAPALEVRILLYDSVESPAYTHENEVRRFMESLNRSNEPRRVQVAVQKPSTGRGWENIGFSHHQKLIVVDGKFAFVGGMDITYGRWDNGNFDVVADPYLHRINDMYNPGLAKGRELTAEEHRLTLTNMGRPLPAGSRQLPGFAEPYYVLSILLARVKELWAEGRTWSEVLVFIEALEVNRSLKKFLLEKYQAMVRKLQAAQKVYNDYMAKKRLAGQQMRQGRVLDAIGTSMSAEVDLGRIALQHMAQKLDAMKKSLQESWEATVADLEAKARDATYYAEDPSRLVDDARQAWEEVKALPDYFDALHALEEGCQPRMPWQDVHARIEGAAVFDIYKNIARRWNLCFTQADNRIDARRRASTPMDAAFLVKHGGMALFGDLRQPDGQGVSVQIVRSMSTPLVEQERALTANRYTGDLEATTGGPMKSVLEAMMNCIASAQAYVYIETQFFISQCGASAKGEASPANNPIAASLAARISRAIVTGVPFHVYLVLPVHPEGNLTAGPVAKQHYWILQTIKHGRQSLLRKICETLARKKKGSQLANISEPEVQAEMQADAWKPYITFLNLRNWGQTVLFEREPKSVGERGGERILSKEKGRFIITEQIYVHSKLLIVDDAVAIIGSANVNDRSLNGNGDSEIAAVIRDNDKQLGVDLGNGIKLTTRTFARDLRLALWRKHMGLEIKDKAFMRADREGTDNSKSGLPKDRELSYPPREATTDLLQGYDPLKPASAATVGAIRKTAADNARAYEEVFLHTPRNSMRKFSEVADRWPKRISKSGVATDAIRNGVRVAAPVTAVAVGTADAVLPVPSLPNLQSVTPDFGAEPPALAPAYMQTPPVRPAIHYAGKVHNMERAADHLRKQVTGFFVAMPLDFGIDEKNEWLGGQKGDFLIADMGSPSGIPSREAFEEKLKMAGLAPSESGTLS</sequence>
<keyword evidence="2" id="KW-0677">Repeat</keyword>
<accession>A0A931J5E7</accession>
<evidence type="ECO:0000256" key="5">
    <source>
        <dbReference type="SAM" id="MobiDB-lite"/>
    </source>
</evidence>
<comment type="catalytic activity">
    <reaction evidence="1">
        <text>a 1,2-diacyl-sn-glycero-3-phosphocholine + H2O = a 1,2-diacyl-sn-glycero-3-phosphate + choline + H(+)</text>
        <dbReference type="Rhea" id="RHEA:14445"/>
        <dbReference type="ChEBI" id="CHEBI:15354"/>
        <dbReference type="ChEBI" id="CHEBI:15377"/>
        <dbReference type="ChEBI" id="CHEBI:15378"/>
        <dbReference type="ChEBI" id="CHEBI:57643"/>
        <dbReference type="ChEBI" id="CHEBI:58608"/>
        <dbReference type="EC" id="3.1.4.4"/>
    </reaction>
</comment>
<feature type="compositionally biased region" description="Basic and acidic residues" evidence="5">
    <location>
        <begin position="790"/>
        <end position="807"/>
    </location>
</feature>
<name>A0A931J5E7_9BURK</name>
<dbReference type="Gene3D" id="3.30.870.10">
    <property type="entry name" value="Endonuclease Chain A"/>
    <property type="match status" value="2"/>
</dbReference>
<keyword evidence="3" id="KW-0378">Hydrolase</keyword>
<dbReference type="PANTHER" id="PTHR18896">
    <property type="entry name" value="PHOSPHOLIPASE D"/>
    <property type="match status" value="1"/>
</dbReference>
<evidence type="ECO:0000256" key="4">
    <source>
        <dbReference type="ARBA" id="ARBA00023098"/>
    </source>
</evidence>
<evidence type="ECO:0000313" key="7">
    <source>
        <dbReference type="EMBL" id="MBH9577182.1"/>
    </source>
</evidence>
<dbReference type="InterPro" id="IPR015679">
    <property type="entry name" value="PLipase_D_fam"/>
</dbReference>
<evidence type="ECO:0000256" key="2">
    <source>
        <dbReference type="ARBA" id="ARBA00022737"/>
    </source>
</evidence>
<comment type="caution">
    <text evidence="7">The sequence shown here is derived from an EMBL/GenBank/DDBJ whole genome shotgun (WGS) entry which is preliminary data.</text>
</comment>
<proteinExistence type="predicted"/>
<organism evidence="7 8">
    <name type="scientific">Inhella proteolytica</name>
    <dbReference type="NCBI Taxonomy" id="2795029"/>
    <lineage>
        <taxon>Bacteria</taxon>
        <taxon>Pseudomonadati</taxon>
        <taxon>Pseudomonadota</taxon>
        <taxon>Betaproteobacteria</taxon>
        <taxon>Burkholderiales</taxon>
        <taxon>Sphaerotilaceae</taxon>
        <taxon>Inhella</taxon>
    </lineage>
</organism>
<keyword evidence="4" id="KW-0443">Lipid metabolism</keyword>
<feature type="region of interest" description="Disordered" evidence="5">
    <location>
        <begin position="790"/>
        <end position="809"/>
    </location>
</feature>
<reference evidence="7" key="1">
    <citation type="submission" date="2020-12" db="EMBL/GenBank/DDBJ databases">
        <title>The genome sequence of Inhella sp. 1Y17.</title>
        <authorList>
            <person name="Liu Y."/>
        </authorList>
    </citation>
    <scope>NUCLEOTIDE SEQUENCE</scope>
    <source>
        <strain evidence="7">1Y17</strain>
    </source>
</reference>
<evidence type="ECO:0000256" key="1">
    <source>
        <dbReference type="ARBA" id="ARBA00000798"/>
    </source>
</evidence>
<dbReference type="SUPFAM" id="SSF56024">
    <property type="entry name" value="Phospholipase D/nuclease"/>
    <property type="match status" value="2"/>
</dbReference>
<gene>
    <name evidence="7" type="ORF">I7X39_09715</name>
</gene>
<evidence type="ECO:0000256" key="3">
    <source>
        <dbReference type="ARBA" id="ARBA00022801"/>
    </source>
</evidence>
<dbReference type="Pfam" id="PF00614">
    <property type="entry name" value="PLDc"/>
    <property type="match status" value="2"/>
</dbReference>
<dbReference type="RefSeq" id="WP_198110951.1">
    <property type="nucleotide sequence ID" value="NZ_JAEDAK010000005.1"/>
</dbReference>
<evidence type="ECO:0000259" key="6">
    <source>
        <dbReference type="PROSITE" id="PS50035"/>
    </source>
</evidence>
<dbReference type="CDD" id="cd09141">
    <property type="entry name" value="PLDc_vPLD1_2_yPLD_like_2"/>
    <property type="match status" value="1"/>
</dbReference>
<dbReference type="SMART" id="SM00155">
    <property type="entry name" value="PLDc"/>
    <property type="match status" value="2"/>
</dbReference>
<dbReference type="EMBL" id="JAEDAK010000005">
    <property type="protein sequence ID" value="MBH9577182.1"/>
    <property type="molecule type" value="Genomic_DNA"/>
</dbReference>
<dbReference type="InterPro" id="IPR001736">
    <property type="entry name" value="PLipase_D/transphosphatidylase"/>
</dbReference>
<feature type="domain" description="PLD phosphodiesterase" evidence="6">
    <location>
        <begin position="159"/>
        <end position="186"/>
    </location>
</feature>
<dbReference type="Proteomes" id="UP000613266">
    <property type="component" value="Unassembled WGS sequence"/>
</dbReference>
<feature type="domain" description="PLD phosphodiesterase" evidence="6">
    <location>
        <begin position="702"/>
        <end position="729"/>
    </location>
</feature>
<dbReference type="PROSITE" id="PS50035">
    <property type="entry name" value="PLD"/>
    <property type="match status" value="2"/>
</dbReference>